<accession>A0A834G375</accession>
<name>A0A834G375_RHOSS</name>
<dbReference type="OrthoDB" id="10413547at2759"/>
<dbReference type="Proteomes" id="UP000626092">
    <property type="component" value="Unassembled WGS sequence"/>
</dbReference>
<evidence type="ECO:0008006" key="3">
    <source>
        <dbReference type="Google" id="ProtNLM"/>
    </source>
</evidence>
<evidence type="ECO:0000313" key="2">
    <source>
        <dbReference type="Proteomes" id="UP000626092"/>
    </source>
</evidence>
<sequence>MEIWEGLMCVVLTVVSQIHQPMVDGVIQRTVDAICGFVSGELGRLWRLIARQKKPQVAPVLLDQGASGMPTFMLIFCLIDYLTKDVEFRVVLMCMQSKIIGEGWIHKGPWGGNGGAYWTYKVDVAPILQITLGWGSVVDSILIKSKSCDGNVIGNFQRIGGPGGHNFVTVRP</sequence>
<dbReference type="InterPro" id="IPR036404">
    <property type="entry name" value="Jacalin-like_lectin_dom_sf"/>
</dbReference>
<dbReference type="EMBL" id="WJXA01000012">
    <property type="protein sequence ID" value="KAF7124207.1"/>
    <property type="molecule type" value="Genomic_DNA"/>
</dbReference>
<dbReference type="SUPFAM" id="SSF51101">
    <property type="entry name" value="Mannose-binding lectins"/>
    <property type="match status" value="1"/>
</dbReference>
<comment type="caution">
    <text evidence="1">The sequence shown here is derived from an EMBL/GenBank/DDBJ whole genome shotgun (WGS) entry which is preliminary data.</text>
</comment>
<protein>
    <recommendedName>
        <fullName evidence="3">Jacalin-type lectin domain-containing protein</fullName>
    </recommendedName>
</protein>
<dbReference type="Gene3D" id="2.100.10.30">
    <property type="entry name" value="Jacalin-like lectin domain"/>
    <property type="match status" value="1"/>
</dbReference>
<proteinExistence type="predicted"/>
<keyword evidence="2" id="KW-1185">Reference proteome</keyword>
<evidence type="ECO:0000313" key="1">
    <source>
        <dbReference type="EMBL" id="KAF7124207.1"/>
    </source>
</evidence>
<dbReference type="AlphaFoldDB" id="A0A834G375"/>
<reference evidence="1" key="1">
    <citation type="submission" date="2019-11" db="EMBL/GenBank/DDBJ databases">
        <authorList>
            <person name="Liu Y."/>
            <person name="Hou J."/>
            <person name="Li T.-Q."/>
            <person name="Guan C.-H."/>
            <person name="Wu X."/>
            <person name="Wu H.-Z."/>
            <person name="Ling F."/>
            <person name="Zhang R."/>
            <person name="Shi X.-G."/>
            <person name="Ren J.-P."/>
            <person name="Chen E.-F."/>
            <person name="Sun J.-M."/>
        </authorList>
    </citation>
    <scope>NUCLEOTIDE SEQUENCE</scope>
    <source>
        <strain evidence="1">Adult_tree_wgs_1</strain>
        <tissue evidence="1">Leaves</tissue>
    </source>
</reference>
<organism evidence="1 2">
    <name type="scientific">Rhododendron simsii</name>
    <name type="common">Sims's rhododendron</name>
    <dbReference type="NCBI Taxonomy" id="118357"/>
    <lineage>
        <taxon>Eukaryota</taxon>
        <taxon>Viridiplantae</taxon>
        <taxon>Streptophyta</taxon>
        <taxon>Embryophyta</taxon>
        <taxon>Tracheophyta</taxon>
        <taxon>Spermatophyta</taxon>
        <taxon>Magnoliopsida</taxon>
        <taxon>eudicotyledons</taxon>
        <taxon>Gunneridae</taxon>
        <taxon>Pentapetalae</taxon>
        <taxon>asterids</taxon>
        <taxon>Ericales</taxon>
        <taxon>Ericaceae</taxon>
        <taxon>Ericoideae</taxon>
        <taxon>Rhodoreae</taxon>
        <taxon>Rhododendron</taxon>
    </lineage>
</organism>
<gene>
    <name evidence="1" type="ORF">RHSIM_Rhsim12G0019000</name>
</gene>